<accession>A0AAG5DTT5</accession>
<evidence type="ECO:0000259" key="1">
    <source>
        <dbReference type="Pfam" id="PF22936"/>
    </source>
</evidence>
<protein>
    <recommendedName>
        <fullName evidence="1">Retrovirus-related Pol polyprotein from transposon TNT 1-94-like beta-barrel domain-containing protein</fullName>
    </recommendedName>
</protein>
<proteinExistence type="predicted"/>
<dbReference type="Pfam" id="PF22936">
    <property type="entry name" value="Pol_BBD"/>
    <property type="match status" value="1"/>
</dbReference>
<evidence type="ECO:0000313" key="2">
    <source>
        <dbReference type="EnsemblMetazoa" id="ENSAATROPP014184"/>
    </source>
</evidence>
<feature type="domain" description="Retrovirus-related Pol polyprotein from transposon TNT 1-94-like beta-barrel" evidence="1">
    <location>
        <begin position="19"/>
        <end position="67"/>
    </location>
</feature>
<dbReference type="EnsemblMetazoa" id="ENSAATROPT016151">
    <property type="protein sequence ID" value="ENSAATROPP014184"/>
    <property type="gene ID" value="ENSAATROPG013223"/>
</dbReference>
<name>A0AAG5DTT5_ANOAO</name>
<dbReference type="InterPro" id="IPR054722">
    <property type="entry name" value="PolX-like_BBD"/>
</dbReference>
<reference evidence="2" key="1">
    <citation type="submission" date="2024-04" db="UniProtKB">
        <authorList>
            <consortium name="EnsemblMetazoa"/>
        </authorList>
    </citation>
    <scope>IDENTIFICATION</scope>
    <source>
        <strain evidence="2">EBRO</strain>
    </source>
</reference>
<sequence>VNANREHANLSPTDFGERWVIDSGATSHMSKDLCYFISMQWHSMEDAIEISLADGKIIRSKGCGQCYVIGSFKLSMSFKI</sequence>
<dbReference type="Proteomes" id="UP000075880">
    <property type="component" value="Unassembled WGS sequence"/>
</dbReference>
<keyword evidence="3" id="KW-1185">Reference proteome</keyword>
<dbReference type="AlphaFoldDB" id="A0AAG5DTT5"/>
<organism evidence="2 3">
    <name type="scientific">Anopheles atroparvus</name>
    <name type="common">European mosquito</name>
    <dbReference type="NCBI Taxonomy" id="41427"/>
    <lineage>
        <taxon>Eukaryota</taxon>
        <taxon>Metazoa</taxon>
        <taxon>Ecdysozoa</taxon>
        <taxon>Arthropoda</taxon>
        <taxon>Hexapoda</taxon>
        <taxon>Insecta</taxon>
        <taxon>Pterygota</taxon>
        <taxon>Neoptera</taxon>
        <taxon>Endopterygota</taxon>
        <taxon>Diptera</taxon>
        <taxon>Nematocera</taxon>
        <taxon>Culicoidea</taxon>
        <taxon>Culicidae</taxon>
        <taxon>Anophelinae</taxon>
        <taxon>Anopheles</taxon>
    </lineage>
</organism>
<evidence type="ECO:0000313" key="3">
    <source>
        <dbReference type="Proteomes" id="UP000075880"/>
    </source>
</evidence>